<organism evidence="2 3">
    <name type="scientific">Clostridium tertium</name>
    <dbReference type="NCBI Taxonomy" id="1559"/>
    <lineage>
        <taxon>Bacteria</taxon>
        <taxon>Bacillati</taxon>
        <taxon>Bacillota</taxon>
        <taxon>Clostridia</taxon>
        <taxon>Eubacteriales</taxon>
        <taxon>Clostridiaceae</taxon>
        <taxon>Clostridium</taxon>
    </lineage>
</organism>
<keyword evidence="3" id="KW-1185">Reference proteome</keyword>
<accession>A0A9X3XKI3</accession>
<dbReference type="AlphaFoldDB" id="A0A9X3XKI3"/>
<protein>
    <submittedName>
        <fullName evidence="2">Uncharacterized protein</fullName>
    </submittedName>
</protein>
<dbReference type="Proteomes" id="UP001141183">
    <property type="component" value="Unassembled WGS sequence"/>
</dbReference>
<keyword evidence="1" id="KW-0472">Membrane</keyword>
<gene>
    <name evidence="2" type="ORF">NE398_07780</name>
</gene>
<feature type="transmembrane region" description="Helical" evidence="1">
    <location>
        <begin position="120"/>
        <end position="138"/>
    </location>
</feature>
<keyword evidence="1" id="KW-1133">Transmembrane helix</keyword>
<dbReference type="EMBL" id="JAMRYU010000006">
    <property type="protein sequence ID" value="MDC4240061.1"/>
    <property type="molecule type" value="Genomic_DNA"/>
</dbReference>
<proteinExistence type="predicted"/>
<comment type="caution">
    <text evidence="2">The sequence shown here is derived from an EMBL/GenBank/DDBJ whole genome shotgun (WGS) entry which is preliminary data.</text>
</comment>
<evidence type="ECO:0000256" key="1">
    <source>
        <dbReference type="SAM" id="Phobius"/>
    </source>
</evidence>
<feature type="transmembrane region" description="Helical" evidence="1">
    <location>
        <begin position="52"/>
        <end position="73"/>
    </location>
</feature>
<evidence type="ECO:0000313" key="3">
    <source>
        <dbReference type="Proteomes" id="UP001141183"/>
    </source>
</evidence>
<name>A0A9X3XKI3_9CLOT</name>
<keyword evidence="1" id="KW-0812">Transmembrane</keyword>
<evidence type="ECO:0000313" key="2">
    <source>
        <dbReference type="EMBL" id="MDC4240061.1"/>
    </source>
</evidence>
<reference evidence="2" key="1">
    <citation type="submission" date="2022-05" db="EMBL/GenBank/DDBJ databases">
        <title>Draft genome sequence of Clostridium tertium strain CP3 isolated from Peru.</title>
        <authorList>
            <person name="Hurtado R."/>
            <person name="Lima L."/>
            <person name="Sousa T."/>
            <person name="Jaiswal A.K."/>
            <person name="Tiwari S."/>
            <person name="Maturrano L."/>
            <person name="Brenig B."/>
            <person name="Azevedo V."/>
        </authorList>
    </citation>
    <scope>NUCLEOTIDE SEQUENCE</scope>
    <source>
        <strain evidence="2">CP3</strain>
    </source>
</reference>
<dbReference type="RefSeq" id="WP_272470242.1">
    <property type="nucleotide sequence ID" value="NZ_JAMRYU010000006.1"/>
</dbReference>
<sequence>MGWFKNKREEQECYIDKKIIDASNLSYDKLKKNIYLKKFDLRVLKEEIKTTMASLIVTVLLTSTTIFMSWVTFYTNLSDSIIKANEISNEFKGEINQDEKNAQIDSIVDMLNGSVDLGRRVILVGGIFIFIAMAYGITERILKSSKEKKIALLELELDILLEEDKRRRSVKDILEEKCIVENKITEINE</sequence>